<evidence type="ECO:0000313" key="2">
    <source>
        <dbReference type="Proteomes" id="UP000265520"/>
    </source>
</evidence>
<dbReference type="Proteomes" id="UP000265520">
    <property type="component" value="Unassembled WGS sequence"/>
</dbReference>
<feature type="non-terminal residue" evidence="1">
    <location>
        <position position="1"/>
    </location>
</feature>
<evidence type="ECO:0000313" key="1">
    <source>
        <dbReference type="EMBL" id="MCI29634.1"/>
    </source>
</evidence>
<dbReference type="EMBL" id="LXQA010173883">
    <property type="protein sequence ID" value="MCI29634.1"/>
    <property type="molecule type" value="Genomic_DNA"/>
</dbReference>
<comment type="caution">
    <text evidence="1">The sequence shown here is derived from an EMBL/GenBank/DDBJ whole genome shotgun (WGS) entry which is preliminary data.</text>
</comment>
<protein>
    <submittedName>
        <fullName evidence="1">Uncharacterized protein</fullName>
    </submittedName>
</protein>
<name>A0A392R0L6_9FABA</name>
<accession>A0A392R0L6</accession>
<organism evidence="1 2">
    <name type="scientific">Trifolium medium</name>
    <dbReference type="NCBI Taxonomy" id="97028"/>
    <lineage>
        <taxon>Eukaryota</taxon>
        <taxon>Viridiplantae</taxon>
        <taxon>Streptophyta</taxon>
        <taxon>Embryophyta</taxon>
        <taxon>Tracheophyta</taxon>
        <taxon>Spermatophyta</taxon>
        <taxon>Magnoliopsida</taxon>
        <taxon>eudicotyledons</taxon>
        <taxon>Gunneridae</taxon>
        <taxon>Pentapetalae</taxon>
        <taxon>rosids</taxon>
        <taxon>fabids</taxon>
        <taxon>Fabales</taxon>
        <taxon>Fabaceae</taxon>
        <taxon>Papilionoideae</taxon>
        <taxon>50 kb inversion clade</taxon>
        <taxon>NPAAA clade</taxon>
        <taxon>Hologalegina</taxon>
        <taxon>IRL clade</taxon>
        <taxon>Trifolieae</taxon>
        <taxon>Trifolium</taxon>
    </lineage>
</organism>
<proteinExistence type="predicted"/>
<dbReference type="AlphaFoldDB" id="A0A392R0L6"/>
<sequence>NTESANTILCQIQKLVEYPLVPREWTGISLCFLPPLP</sequence>
<keyword evidence="2" id="KW-1185">Reference proteome</keyword>
<reference evidence="1 2" key="1">
    <citation type="journal article" date="2018" name="Front. Plant Sci.">
        <title>Red Clover (Trifolium pratense) and Zigzag Clover (T. medium) - A Picture of Genomic Similarities and Differences.</title>
        <authorList>
            <person name="Dluhosova J."/>
            <person name="Istvanek J."/>
            <person name="Nedelnik J."/>
            <person name="Repkova J."/>
        </authorList>
    </citation>
    <scope>NUCLEOTIDE SEQUENCE [LARGE SCALE GENOMIC DNA]</scope>
    <source>
        <strain evidence="2">cv. 10/8</strain>
        <tissue evidence="1">Leaf</tissue>
    </source>
</reference>